<proteinExistence type="inferred from homology"/>
<dbReference type="SUPFAM" id="SSF53850">
    <property type="entry name" value="Periplasmic binding protein-like II"/>
    <property type="match status" value="1"/>
</dbReference>
<dbReference type="GO" id="GO:0043190">
    <property type="term" value="C:ATP-binding cassette (ABC) transporter complex"/>
    <property type="evidence" value="ECO:0007669"/>
    <property type="project" value="InterPro"/>
</dbReference>
<dbReference type="InterPro" id="IPR000914">
    <property type="entry name" value="SBP_5_dom"/>
</dbReference>
<protein>
    <submittedName>
        <fullName evidence="6">Peptide ABC transporter substrate-binding protein</fullName>
    </submittedName>
</protein>
<comment type="subcellular location">
    <subcellularLocation>
        <location evidence="1">Cell envelope</location>
    </subcellularLocation>
</comment>
<comment type="caution">
    <text evidence="6">The sequence shown here is derived from an EMBL/GenBank/DDBJ whole genome shotgun (WGS) entry which is preliminary data.</text>
</comment>
<accession>A0A511QI24</accession>
<evidence type="ECO:0000259" key="5">
    <source>
        <dbReference type="Pfam" id="PF00496"/>
    </source>
</evidence>
<dbReference type="GO" id="GO:0015833">
    <property type="term" value="P:peptide transport"/>
    <property type="evidence" value="ECO:0007669"/>
    <property type="project" value="TreeGrafter"/>
</dbReference>
<keyword evidence="4" id="KW-0732">Signal</keyword>
<gene>
    <name evidence="6" type="ORF">VSA01S_30530</name>
</gene>
<dbReference type="CDD" id="cd08504">
    <property type="entry name" value="PBP2_OppA"/>
    <property type="match status" value="1"/>
</dbReference>
<keyword evidence="7" id="KW-1185">Reference proteome</keyword>
<dbReference type="OrthoDB" id="9801912at2"/>
<evidence type="ECO:0000256" key="4">
    <source>
        <dbReference type="ARBA" id="ARBA00022729"/>
    </source>
</evidence>
<keyword evidence="3" id="KW-0813">Transport</keyword>
<reference evidence="6 7" key="1">
    <citation type="submission" date="2019-07" db="EMBL/GenBank/DDBJ databases">
        <title>Whole genome shotgun sequence of Vibrio sagamiensis NBRC 104589.</title>
        <authorList>
            <person name="Hosoyama A."/>
            <person name="Uohara A."/>
            <person name="Ohji S."/>
            <person name="Ichikawa N."/>
        </authorList>
    </citation>
    <scope>NUCLEOTIDE SEQUENCE [LARGE SCALE GENOMIC DNA]</scope>
    <source>
        <strain evidence="6 7">NBRC 104589</strain>
    </source>
</reference>
<dbReference type="PANTHER" id="PTHR30290:SF10">
    <property type="entry name" value="PERIPLASMIC OLIGOPEPTIDE-BINDING PROTEIN-RELATED"/>
    <property type="match status" value="1"/>
</dbReference>
<evidence type="ECO:0000313" key="7">
    <source>
        <dbReference type="Proteomes" id="UP000321922"/>
    </source>
</evidence>
<dbReference type="FunFam" id="3.10.105.10:FF:000001">
    <property type="entry name" value="Oligopeptide ABC transporter, oligopeptide-binding protein"/>
    <property type="match status" value="1"/>
</dbReference>
<dbReference type="Proteomes" id="UP000321922">
    <property type="component" value="Unassembled WGS sequence"/>
</dbReference>
<evidence type="ECO:0000256" key="1">
    <source>
        <dbReference type="ARBA" id="ARBA00004196"/>
    </source>
</evidence>
<dbReference type="PANTHER" id="PTHR30290">
    <property type="entry name" value="PERIPLASMIC BINDING COMPONENT OF ABC TRANSPORTER"/>
    <property type="match status" value="1"/>
</dbReference>
<dbReference type="EMBL" id="BJXJ01000036">
    <property type="protein sequence ID" value="GEM76941.1"/>
    <property type="molecule type" value="Genomic_DNA"/>
</dbReference>
<dbReference type="FunFam" id="3.90.76.10:FF:000001">
    <property type="entry name" value="Oligopeptide ABC transporter substrate-binding protein"/>
    <property type="match status" value="1"/>
</dbReference>
<name>A0A511QI24_9VIBR</name>
<dbReference type="Gene3D" id="3.40.190.10">
    <property type="entry name" value="Periplasmic binding protein-like II"/>
    <property type="match status" value="1"/>
</dbReference>
<dbReference type="InterPro" id="IPR030678">
    <property type="entry name" value="Peptide/Ni-bd"/>
</dbReference>
<dbReference type="Gene3D" id="3.90.76.10">
    <property type="entry name" value="Dipeptide-binding Protein, Domain 1"/>
    <property type="match status" value="1"/>
</dbReference>
<dbReference type="InterPro" id="IPR039424">
    <property type="entry name" value="SBP_5"/>
</dbReference>
<evidence type="ECO:0000256" key="3">
    <source>
        <dbReference type="ARBA" id="ARBA00022448"/>
    </source>
</evidence>
<feature type="domain" description="Solute-binding protein family 5" evidence="5">
    <location>
        <begin position="79"/>
        <end position="458"/>
    </location>
</feature>
<dbReference type="RefSeq" id="WP_039982688.1">
    <property type="nucleotide sequence ID" value="NZ_BAOJ01000130.1"/>
</dbReference>
<evidence type="ECO:0000313" key="6">
    <source>
        <dbReference type="EMBL" id="GEM76941.1"/>
    </source>
</evidence>
<dbReference type="GO" id="GO:1904680">
    <property type="term" value="F:peptide transmembrane transporter activity"/>
    <property type="evidence" value="ECO:0007669"/>
    <property type="project" value="TreeGrafter"/>
</dbReference>
<dbReference type="PIRSF" id="PIRSF002741">
    <property type="entry name" value="MppA"/>
    <property type="match status" value="1"/>
</dbReference>
<evidence type="ECO:0000256" key="2">
    <source>
        <dbReference type="ARBA" id="ARBA00005695"/>
    </source>
</evidence>
<dbReference type="GO" id="GO:0030288">
    <property type="term" value="C:outer membrane-bounded periplasmic space"/>
    <property type="evidence" value="ECO:0007669"/>
    <property type="project" value="TreeGrafter"/>
</dbReference>
<dbReference type="AlphaFoldDB" id="A0A511QI24"/>
<dbReference type="Gene3D" id="3.10.105.10">
    <property type="entry name" value="Dipeptide-binding Protein, Domain 3"/>
    <property type="match status" value="1"/>
</dbReference>
<sequence>MHLKAMTFLRIIIRLLIFMAFSIGAEEHKKSSLMKGQGLIRGSGVEVTSLDPHKAQGISDFLVIKDIFEGLLSVDPNGNVVPGVAKSWKNHANKKFIFYLRDDLYWSDGQSITAQDFVYSFQRAVDPQTAAPYSFLFETAKILNAAEIIQGEKSKKELGVKALDNRTLEIILEYPVPHFTNILSNVIFFPVKESLVRQHGDRWSKPENFVGNGPFVLVNRVFNERLELLKNPYYWDSENSLLTKVTYLPIDDQNAELNRFLSGEIHVTSKVPLEDFQRMKTRYPHLMNITDRLCTYYYGFNTTIPPFDDKRVRKALAYAIDRDIIVNNILGQGQKEAYSFTPTSTQGFVNSTPEYALISREKRLVLARDLLASAGYNQSSSPLRLKLLYNTSENHKKIAIAIQSMWKQNLGVDVSLENQEWKVYLDSRRQGDFEIMRGGWCALYNEPSAFLSILNSSNSLNHARYSSKKFDSLLNQALFTTSSSVRTDIYTKAEKQLSEDMPIIPIFQSVSSRLISSKVIGYPNNSAGDDVPSKFLSLK</sequence>
<dbReference type="Pfam" id="PF00496">
    <property type="entry name" value="SBP_bac_5"/>
    <property type="match status" value="1"/>
</dbReference>
<comment type="similarity">
    <text evidence="2">Belongs to the bacterial solute-binding protein 5 family.</text>
</comment>
<organism evidence="6 7">
    <name type="scientific">Vibrio sagamiensis NBRC 104589</name>
    <dbReference type="NCBI Taxonomy" id="1219064"/>
    <lineage>
        <taxon>Bacteria</taxon>
        <taxon>Pseudomonadati</taxon>
        <taxon>Pseudomonadota</taxon>
        <taxon>Gammaproteobacteria</taxon>
        <taxon>Vibrionales</taxon>
        <taxon>Vibrionaceae</taxon>
        <taxon>Vibrio</taxon>
    </lineage>
</organism>